<organism evidence="1 2">
    <name type="scientific">Panagrolaimus sp. JU765</name>
    <dbReference type="NCBI Taxonomy" id="591449"/>
    <lineage>
        <taxon>Eukaryota</taxon>
        <taxon>Metazoa</taxon>
        <taxon>Ecdysozoa</taxon>
        <taxon>Nematoda</taxon>
        <taxon>Chromadorea</taxon>
        <taxon>Rhabditida</taxon>
        <taxon>Tylenchina</taxon>
        <taxon>Panagrolaimomorpha</taxon>
        <taxon>Panagrolaimoidea</taxon>
        <taxon>Panagrolaimidae</taxon>
        <taxon>Panagrolaimus</taxon>
    </lineage>
</organism>
<sequence>MENPGGLRKEKIFITRKECVVPNAHMLDYYFPVTPFLPPEIKPEDASILDFINLKALFDQERLPIVSAYYYPYHGLTATPDSERDSHGIRFDKDEIRQYYSTPKEAYVPPPNNKTFHQFDQPGVSEAINGFFLLCDVISIICIILAVKPELAKTFCDSFKPYRPASYNNFRQTSL</sequence>
<evidence type="ECO:0000313" key="2">
    <source>
        <dbReference type="WBParaSite" id="JU765_v2.g1169.t1"/>
    </source>
</evidence>
<dbReference type="Proteomes" id="UP000887576">
    <property type="component" value="Unplaced"/>
</dbReference>
<name>A0AC34Q0N0_9BILA</name>
<accession>A0AC34Q0N0</accession>
<protein>
    <submittedName>
        <fullName evidence="2">Uncharacterized protein</fullName>
    </submittedName>
</protein>
<evidence type="ECO:0000313" key="1">
    <source>
        <dbReference type="Proteomes" id="UP000887576"/>
    </source>
</evidence>
<proteinExistence type="predicted"/>
<dbReference type="WBParaSite" id="JU765_v2.g1169.t1">
    <property type="protein sequence ID" value="JU765_v2.g1169.t1"/>
    <property type="gene ID" value="JU765_v2.g1169"/>
</dbReference>
<reference evidence="2" key="1">
    <citation type="submission" date="2022-11" db="UniProtKB">
        <authorList>
            <consortium name="WormBaseParasite"/>
        </authorList>
    </citation>
    <scope>IDENTIFICATION</scope>
</reference>